<dbReference type="Proteomes" id="UP001595998">
    <property type="component" value="Unassembled WGS sequence"/>
</dbReference>
<evidence type="ECO:0000313" key="2">
    <source>
        <dbReference type="Proteomes" id="UP001595998"/>
    </source>
</evidence>
<accession>A0ABV8XRN8</accession>
<organism evidence="1 2">
    <name type="scientific">Deinococcus navajonensis</name>
    <dbReference type="NCBI Taxonomy" id="309884"/>
    <lineage>
        <taxon>Bacteria</taxon>
        <taxon>Thermotogati</taxon>
        <taxon>Deinococcota</taxon>
        <taxon>Deinococci</taxon>
        <taxon>Deinococcales</taxon>
        <taxon>Deinococcaceae</taxon>
        <taxon>Deinococcus</taxon>
    </lineage>
</organism>
<dbReference type="EMBL" id="JBHSEH010000016">
    <property type="protein sequence ID" value="MFC4427010.1"/>
    <property type="molecule type" value="Genomic_DNA"/>
</dbReference>
<reference evidence="2" key="1">
    <citation type="journal article" date="2019" name="Int. J. Syst. Evol. Microbiol.">
        <title>The Global Catalogue of Microorganisms (GCM) 10K type strain sequencing project: providing services to taxonomists for standard genome sequencing and annotation.</title>
        <authorList>
            <consortium name="The Broad Institute Genomics Platform"/>
            <consortium name="The Broad Institute Genome Sequencing Center for Infectious Disease"/>
            <person name="Wu L."/>
            <person name="Ma J."/>
        </authorList>
    </citation>
    <scope>NUCLEOTIDE SEQUENCE [LARGE SCALE GENOMIC DNA]</scope>
    <source>
        <strain evidence="2">CCUG 56029</strain>
    </source>
</reference>
<sequence length="88" mass="9940">MDLPRPSLLVVVPPDWEAITEGVAELRRYLSEEFGAALVVRGSKAPMRSPLALYLGVWDDRDQRVARRDVDALLPAAFYTLNWLEEVS</sequence>
<keyword evidence="2" id="KW-1185">Reference proteome</keyword>
<comment type="caution">
    <text evidence="1">The sequence shown here is derived from an EMBL/GenBank/DDBJ whole genome shotgun (WGS) entry which is preliminary data.</text>
</comment>
<dbReference type="RefSeq" id="WP_380040075.1">
    <property type="nucleotide sequence ID" value="NZ_JBHSEH010000016.1"/>
</dbReference>
<name>A0ABV8XRN8_9DEIO</name>
<gene>
    <name evidence="1" type="ORF">ACFOZ9_12400</name>
</gene>
<proteinExistence type="predicted"/>
<protein>
    <submittedName>
        <fullName evidence="1">Uncharacterized protein</fullName>
    </submittedName>
</protein>
<evidence type="ECO:0000313" key="1">
    <source>
        <dbReference type="EMBL" id="MFC4427010.1"/>
    </source>
</evidence>